<dbReference type="GO" id="GO:0004671">
    <property type="term" value="F:protein C-terminal S-isoprenylcysteine carboxyl O-methyltransferase activity"/>
    <property type="evidence" value="ECO:0007669"/>
    <property type="project" value="TreeGrafter"/>
</dbReference>
<evidence type="ECO:0000256" key="2">
    <source>
        <dbReference type="ARBA" id="ARBA00022692"/>
    </source>
</evidence>
<accession>A0A7J7IEN6</accession>
<dbReference type="GO" id="GO:0005783">
    <property type="term" value="C:endoplasmic reticulum"/>
    <property type="evidence" value="ECO:0007669"/>
    <property type="project" value="TreeGrafter"/>
</dbReference>
<sequence length="132" mass="15431">MFDVDYMLWSLVLIVFHLTEGLFAYAQHREPLSWRSMLFSRAYLVALVAATVEHELLRRVLSEWLIRKRVSLAVIWSISHPSTRYAGLMLCLVGEGIRKGSMWTLGPAFTHEIARERRMTHRLYQQGFYAAM</sequence>
<keyword evidence="4" id="KW-0472">Membrane</keyword>
<comment type="subcellular location">
    <subcellularLocation>
        <location evidence="1">Membrane</location>
        <topology evidence="1">Multi-pass membrane protein</topology>
    </subcellularLocation>
</comment>
<dbReference type="Gene3D" id="1.20.120.1630">
    <property type="match status" value="1"/>
</dbReference>
<evidence type="ECO:0000313" key="6">
    <source>
        <dbReference type="Proteomes" id="UP000530660"/>
    </source>
</evidence>
<dbReference type="PANTHER" id="PTHR12714">
    <property type="entry name" value="PROTEIN-S ISOPRENYLCYSTEINE O-METHYLTRANSFERASE"/>
    <property type="match status" value="1"/>
</dbReference>
<keyword evidence="5" id="KW-0808">Transferase</keyword>
<gene>
    <name evidence="5" type="primary">ATSTE14B</name>
    <name evidence="5" type="ORF">F1559_003139</name>
</gene>
<dbReference type="PANTHER" id="PTHR12714:SF9">
    <property type="entry name" value="PROTEIN-S-ISOPRENYLCYSTEINE O-METHYLTRANSFERASE"/>
    <property type="match status" value="1"/>
</dbReference>
<dbReference type="EMBL" id="VWRR01000014">
    <property type="protein sequence ID" value="KAF6001552.1"/>
    <property type="molecule type" value="Genomic_DNA"/>
</dbReference>
<proteinExistence type="predicted"/>
<evidence type="ECO:0000313" key="5">
    <source>
        <dbReference type="EMBL" id="KAF6001552.1"/>
    </source>
</evidence>
<dbReference type="Proteomes" id="UP000530660">
    <property type="component" value="Unassembled WGS sequence"/>
</dbReference>
<keyword evidence="3" id="KW-1133">Transmembrane helix</keyword>
<evidence type="ECO:0000256" key="4">
    <source>
        <dbReference type="ARBA" id="ARBA00023136"/>
    </source>
</evidence>
<name>A0A7J7IEN6_9RHOD</name>
<evidence type="ECO:0000256" key="3">
    <source>
        <dbReference type="ARBA" id="ARBA00022989"/>
    </source>
</evidence>
<reference evidence="5 6" key="1">
    <citation type="journal article" date="2020" name="J. Phycol.">
        <title>Comparative genome analysis reveals Cyanidiococcus gen. nov., a new extremophilic red algal genus sister to Cyanidioschyzon (Cyanidioschyzonaceae, Rhodophyta).</title>
        <authorList>
            <person name="Liu S.-L."/>
            <person name="Chiang Y.-R."/>
            <person name="Yoon H.S."/>
            <person name="Fu H.-Y."/>
        </authorList>
    </citation>
    <scope>NUCLEOTIDE SEQUENCE [LARGE SCALE GENOMIC DNA]</scope>
    <source>
        <strain evidence="5 6">THAL066</strain>
    </source>
</reference>
<evidence type="ECO:0000256" key="1">
    <source>
        <dbReference type="ARBA" id="ARBA00004141"/>
    </source>
</evidence>
<organism evidence="5 6">
    <name type="scientific">Cyanidiococcus yangmingshanensis</name>
    <dbReference type="NCBI Taxonomy" id="2690220"/>
    <lineage>
        <taxon>Eukaryota</taxon>
        <taxon>Rhodophyta</taxon>
        <taxon>Bangiophyceae</taxon>
        <taxon>Cyanidiales</taxon>
        <taxon>Cyanidiaceae</taxon>
        <taxon>Cyanidiococcus</taxon>
    </lineage>
</organism>
<dbReference type="OrthoDB" id="422086at2759"/>
<dbReference type="GO" id="GO:0032259">
    <property type="term" value="P:methylation"/>
    <property type="evidence" value="ECO:0007669"/>
    <property type="project" value="UniProtKB-KW"/>
</dbReference>
<dbReference type="AlphaFoldDB" id="A0A7J7IEN6"/>
<dbReference type="GO" id="GO:0016020">
    <property type="term" value="C:membrane"/>
    <property type="evidence" value="ECO:0007669"/>
    <property type="project" value="UniProtKB-SubCell"/>
</dbReference>
<comment type="caution">
    <text evidence="5">The sequence shown here is derived from an EMBL/GenBank/DDBJ whole genome shotgun (WGS) entry which is preliminary data.</text>
</comment>
<keyword evidence="6" id="KW-1185">Reference proteome</keyword>
<keyword evidence="5" id="KW-0489">Methyltransferase</keyword>
<keyword evidence="2" id="KW-0812">Transmembrane</keyword>
<protein>
    <submittedName>
        <fullName evidence="5">Carboxyl methyltransferase</fullName>
    </submittedName>
</protein>